<proteinExistence type="inferred from homology"/>
<sequence>MMKLTTSVLLGLAVFGSPVLAQEEEEASRGGGGGGGGGPGGHTKPKDNTYDYIVVGSGPGGGPIASNLAKAGHSVLLVEAGDDQSNNPLSEVAGLFFLPYTDPTMRWDFWSKNYANDTRNLQHNHLVYRRADGSFFVGKASDAPPGSTRLGIHYPRGGTLGGSSAVNAMSAIYPSENDWSNIVSLTGDTSWNPSNMRIIFANMEKNHYLPSGTPGHGFNGYFDTQMANATTWVGQDDMLSVMAEASDSLGQNPADIVNNLLGDTNALGPARDQSVGVFGSSIHADDKWRRFSSRDLVKDTANALNSHGKKKYPLFIQLNTLATKVLFKDVNHPRREPKATGIEYLEGASVYRADPRNSASNTGTPGRAYARKEVILSGGTFNSPQLLKLSGIGPAEELAAFNIPLVKNLPGVGTNLQDNYEVPVVGHAQLNFTTPPPNPADPICWFGAPGDPCVTAWQSQQGPYMRGSTLNAVFRKSVSPALNERDMFLVGGMFALRGFWPPTDSVPVDPPNMFGFSTVKINPQSKLGKVLLKSSDPRDIPDINFHLFEENDAGTALDLAAELDTVKWVRRIFASVPAPLGPITPVEPPCPGGPAADGSCDDATDLEWIKNQIFGHHPTSTCAIGANSDPMAVLDSKFRVRGVKGLRVVDASAFPRVPGPFPVLPTFMLSEKATPEVLADANSW</sequence>
<evidence type="ECO:0000256" key="1">
    <source>
        <dbReference type="ARBA" id="ARBA00010790"/>
    </source>
</evidence>
<reference evidence="5" key="1">
    <citation type="journal article" date="2023" name="Mol. Phylogenet. Evol.">
        <title>Genome-scale phylogeny and comparative genomics of the fungal order Sordariales.</title>
        <authorList>
            <person name="Hensen N."/>
            <person name="Bonometti L."/>
            <person name="Westerberg I."/>
            <person name="Brannstrom I.O."/>
            <person name="Guillou S."/>
            <person name="Cros-Aarteil S."/>
            <person name="Calhoun S."/>
            <person name="Haridas S."/>
            <person name="Kuo A."/>
            <person name="Mondo S."/>
            <person name="Pangilinan J."/>
            <person name="Riley R."/>
            <person name="LaButti K."/>
            <person name="Andreopoulos B."/>
            <person name="Lipzen A."/>
            <person name="Chen C."/>
            <person name="Yan M."/>
            <person name="Daum C."/>
            <person name="Ng V."/>
            <person name="Clum A."/>
            <person name="Steindorff A."/>
            <person name="Ohm R.A."/>
            <person name="Martin F."/>
            <person name="Silar P."/>
            <person name="Natvig D.O."/>
            <person name="Lalanne C."/>
            <person name="Gautier V."/>
            <person name="Ament-Velasquez S.L."/>
            <person name="Kruys A."/>
            <person name="Hutchinson M.I."/>
            <person name="Powell A.J."/>
            <person name="Barry K."/>
            <person name="Miller A.N."/>
            <person name="Grigoriev I.V."/>
            <person name="Debuchy R."/>
            <person name="Gladieux P."/>
            <person name="Hiltunen Thoren M."/>
            <person name="Johannesson H."/>
        </authorList>
    </citation>
    <scope>NUCLEOTIDE SEQUENCE</scope>
    <source>
        <strain evidence="5">CBS 990.96</strain>
    </source>
</reference>
<dbReference type="PANTHER" id="PTHR11552:SF80">
    <property type="entry name" value="GMC OXIDOREDUCTASE"/>
    <property type="match status" value="1"/>
</dbReference>
<dbReference type="GO" id="GO:0016614">
    <property type="term" value="F:oxidoreductase activity, acting on CH-OH group of donors"/>
    <property type="evidence" value="ECO:0007669"/>
    <property type="project" value="InterPro"/>
</dbReference>
<dbReference type="SUPFAM" id="SSF51905">
    <property type="entry name" value="FAD/NAD(P)-binding domain"/>
    <property type="match status" value="1"/>
</dbReference>
<dbReference type="Proteomes" id="UP001301958">
    <property type="component" value="Unassembled WGS sequence"/>
</dbReference>
<organism evidence="5 6">
    <name type="scientific">Podospora fimiseda</name>
    <dbReference type="NCBI Taxonomy" id="252190"/>
    <lineage>
        <taxon>Eukaryota</taxon>
        <taxon>Fungi</taxon>
        <taxon>Dikarya</taxon>
        <taxon>Ascomycota</taxon>
        <taxon>Pezizomycotina</taxon>
        <taxon>Sordariomycetes</taxon>
        <taxon>Sordariomycetidae</taxon>
        <taxon>Sordariales</taxon>
        <taxon>Podosporaceae</taxon>
        <taxon>Podospora</taxon>
    </lineage>
</organism>
<dbReference type="InterPro" id="IPR007867">
    <property type="entry name" value="GMC_OxRtase_C"/>
</dbReference>
<evidence type="ECO:0000259" key="4">
    <source>
        <dbReference type="PROSITE" id="PS00624"/>
    </source>
</evidence>
<dbReference type="Pfam" id="PF05199">
    <property type="entry name" value="GMC_oxred_C"/>
    <property type="match status" value="1"/>
</dbReference>
<evidence type="ECO:0000256" key="3">
    <source>
        <dbReference type="SAM" id="SignalP"/>
    </source>
</evidence>
<feature type="signal peptide" evidence="3">
    <location>
        <begin position="1"/>
        <end position="21"/>
    </location>
</feature>
<dbReference type="PIRSF" id="PIRSF000137">
    <property type="entry name" value="Alcohol_oxidase"/>
    <property type="match status" value="1"/>
</dbReference>
<dbReference type="InterPro" id="IPR012132">
    <property type="entry name" value="GMC_OxRdtase"/>
</dbReference>
<dbReference type="Gene3D" id="3.30.560.10">
    <property type="entry name" value="Glucose Oxidase, domain 3"/>
    <property type="match status" value="1"/>
</dbReference>
<evidence type="ECO:0000256" key="2">
    <source>
        <dbReference type="SAM" id="MobiDB-lite"/>
    </source>
</evidence>
<dbReference type="EMBL" id="MU865438">
    <property type="protein sequence ID" value="KAK4223143.1"/>
    <property type="molecule type" value="Genomic_DNA"/>
</dbReference>
<dbReference type="SUPFAM" id="SSF54373">
    <property type="entry name" value="FAD-linked reductases, C-terminal domain"/>
    <property type="match status" value="1"/>
</dbReference>
<feature type="region of interest" description="Disordered" evidence="2">
    <location>
        <begin position="23"/>
        <end position="49"/>
    </location>
</feature>
<evidence type="ECO:0000313" key="6">
    <source>
        <dbReference type="Proteomes" id="UP001301958"/>
    </source>
</evidence>
<feature type="chain" id="PRO_5042934694" evidence="3">
    <location>
        <begin position="22"/>
        <end position="684"/>
    </location>
</feature>
<dbReference type="PROSITE" id="PS00624">
    <property type="entry name" value="GMC_OXRED_2"/>
    <property type="match status" value="1"/>
</dbReference>
<reference evidence="5" key="2">
    <citation type="submission" date="2023-05" db="EMBL/GenBank/DDBJ databases">
        <authorList>
            <consortium name="Lawrence Berkeley National Laboratory"/>
            <person name="Steindorff A."/>
            <person name="Hensen N."/>
            <person name="Bonometti L."/>
            <person name="Westerberg I."/>
            <person name="Brannstrom I.O."/>
            <person name="Guillou S."/>
            <person name="Cros-Aarteil S."/>
            <person name="Calhoun S."/>
            <person name="Haridas S."/>
            <person name="Kuo A."/>
            <person name="Mondo S."/>
            <person name="Pangilinan J."/>
            <person name="Riley R."/>
            <person name="Labutti K."/>
            <person name="Andreopoulos B."/>
            <person name="Lipzen A."/>
            <person name="Chen C."/>
            <person name="Yanf M."/>
            <person name="Daum C."/>
            <person name="Ng V."/>
            <person name="Clum A."/>
            <person name="Ohm R."/>
            <person name="Martin F."/>
            <person name="Silar P."/>
            <person name="Natvig D."/>
            <person name="Lalanne C."/>
            <person name="Gautier V."/>
            <person name="Ament-Velasquez S.L."/>
            <person name="Kruys A."/>
            <person name="Hutchinson M.I."/>
            <person name="Powell A.J."/>
            <person name="Barry K."/>
            <person name="Miller A.N."/>
            <person name="Grigoriev I.V."/>
            <person name="Debuchy R."/>
            <person name="Gladieux P."/>
            <person name="Thoren M.H."/>
            <person name="Johannesson H."/>
        </authorList>
    </citation>
    <scope>NUCLEOTIDE SEQUENCE</scope>
    <source>
        <strain evidence="5">CBS 990.96</strain>
    </source>
</reference>
<keyword evidence="6" id="KW-1185">Reference proteome</keyword>
<dbReference type="Pfam" id="PF00732">
    <property type="entry name" value="GMC_oxred_N"/>
    <property type="match status" value="1"/>
</dbReference>
<feature type="compositionally biased region" description="Gly residues" evidence="2">
    <location>
        <begin position="29"/>
        <end position="41"/>
    </location>
</feature>
<dbReference type="PANTHER" id="PTHR11552">
    <property type="entry name" value="GLUCOSE-METHANOL-CHOLINE GMC OXIDOREDUCTASE"/>
    <property type="match status" value="1"/>
</dbReference>
<dbReference type="AlphaFoldDB" id="A0AAN7GS01"/>
<name>A0AAN7GS01_9PEZI</name>
<accession>A0AAN7GS01</accession>
<protein>
    <submittedName>
        <fullName evidence="5">GMC oxidoreductase</fullName>
    </submittedName>
</protein>
<gene>
    <name evidence="5" type="ORF">QBC38DRAFT_488314</name>
</gene>
<comment type="caution">
    <text evidence="5">The sequence shown here is derived from an EMBL/GenBank/DDBJ whole genome shotgun (WGS) entry which is preliminary data.</text>
</comment>
<keyword evidence="3" id="KW-0732">Signal</keyword>
<dbReference type="InterPro" id="IPR036188">
    <property type="entry name" value="FAD/NAD-bd_sf"/>
</dbReference>
<dbReference type="GO" id="GO:0050660">
    <property type="term" value="F:flavin adenine dinucleotide binding"/>
    <property type="evidence" value="ECO:0007669"/>
    <property type="project" value="InterPro"/>
</dbReference>
<dbReference type="Gene3D" id="3.50.50.60">
    <property type="entry name" value="FAD/NAD(P)-binding domain"/>
    <property type="match status" value="1"/>
</dbReference>
<feature type="domain" description="Glucose-methanol-choline oxidoreductase N-terminal" evidence="4">
    <location>
        <begin position="379"/>
        <end position="393"/>
    </location>
</feature>
<evidence type="ECO:0000313" key="5">
    <source>
        <dbReference type="EMBL" id="KAK4223143.1"/>
    </source>
</evidence>
<dbReference type="InterPro" id="IPR000172">
    <property type="entry name" value="GMC_OxRdtase_N"/>
</dbReference>
<comment type="similarity">
    <text evidence="1">Belongs to the GMC oxidoreductase family.</text>
</comment>